<reference evidence="1" key="1">
    <citation type="submission" date="2014-05" db="EMBL/GenBank/DDBJ databases">
        <title>The transcriptome of the halophilic microalga Tetraselmis sp. GSL018 isolated from the Great Salt Lake, Utah.</title>
        <authorList>
            <person name="Jinkerson R.E."/>
            <person name="D'Adamo S."/>
            <person name="Posewitz M.C."/>
        </authorList>
    </citation>
    <scope>NUCLEOTIDE SEQUENCE</scope>
    <source>
        <strain evidence="1">GSL018</strain>
    </source>
</reference>
<protein>
    <submittedName>
        <fullName evidence="1">Uncharacterized protein</fullName>
    </submittedName>
</protein>
<organism evidence="1">
    <name type="scientific">Tetraselmis sp. GSL018</name>
    <dbReference type="NCBI Taxonomy" id="582737"/>
    <lineage>
        <taxon>Eukaryota</taxon>
        <taxon>Viridiplantae</taxon>
        <taxon>Chlorophyta</taxon>
        <taxon>core chlorophytes</taxon>
        <taxon>Chlorodendrophyceae</taxon>
        <taxon>Chlorodendrales</taxon>
        <taxon>Chlorodendraceae</taxon>
        <taxon>Tetraselmis</taxon>
    </lineage>
</organism>
<evidence type="ECO:0000313" key="1">
    <source>
        <dbReference type="EMBL" id="JAC60198.1"/>
    </source>
</evidence>
<gene>
    <name evidence="1" type="ORF">TSPGSL018_29552</name>
</gene>
<dbReference type="AlphaFoldDB" id="A0A061QKH4"/>
<name>A0A061QKH4_9CHLO</name>
<sequence length="33" mass="3482">TVRLPACALRCQREVPVGVARGISGALAKEVNF</sequence>
<proteinExistence type="predicted"/>
<feature type="non-terminal residue" evidence="1">
    <location>
        <position position="1"/>
    </location>
</feature>
<dbReference type="EMBL" id="GBEZ01027071">
    <property type="protein sequence ID" value="JAC60198.1"/>
    <property type="molecule type" value="Transcribed_RNA"/>
</dbReference>
<accession>A0A061QKH4</accession>